<evidence type="ECO:0000313" key="2">
    <source>
        <dbReference type="EMBL" id="SFS42834.1"/>
    </source>
</evidence>
<feature type="transmembrane region" description="Helical" evidence="1">
    <location>
        <begin position="12"/>
        <end position="30"/>
    </location>
</feature>
<gene>
    <name evidence="2" type="ORF">SAMN05660874_01044</name>
</gene>
<keyword evidence="1" id="KW-0472">Membrane</keyword>
<organism evidence="2 3">
    <name type="scientific">Saccharopolyspora flava</name>
    <dbReference type="NCBI Taxonomy" id="95161"/>
    <lineage>
        <taxon>Bacteria</taxon>
        <taxon>Bacillati</taxon>
        <taxon>Actinomycetota</taxon>
        <taxon>Actinomycetes</taxon>
        <taxon>Pseudonocardiales</taxon>
        <taxon>Pseudonocardiaceae</taxon>
        <taxon>Saccharopolyspora</taxon>
    </lineage>
</organism>
<feature type="transmembrane region" description="Helical" evidence="1">
    <location>
        <begin position="36"/>
        <end position="57"/>
    </location>
</feature>
<reference evidence="3" key="1">
    <citation type="submission" date="2016-10" db="EMBL/GenBank/DDBJ databases">
        <authorList>
            <person name="Varghese N."/>
            <person name="Submissions S."/>
        </authorList>
    </citation>
    <scope>NUCLEOTIDE SEQUENCE [LARGE SCALE GENOMIC DNA]</scope>
    <source>
        <strain evidence="3">DSM 44771</strain>
    </source>
</reference>
<proteinExistence type="predicted"/>
<dbReference type="AlphaFoldDB" id="A0A1I6PRK3"/>
<protein>
    <submittedName>
        <fullName evidence="2">Uncharacterized protein</fullName>
    </submittedName>
</protein>
<keyword evidence="1" id="KW-0812">Transmembrane</keyword>
<dbReference type="OrthoDB" id="3699394at2"/>
<dbReference type="STRING" id="95161.SAMN05660874_01044"/>
<keyword evidence="3" id="KW-1185">Reference proteome</keyword>
<accession>A0A1I6PRK3</accession>
<evidence type="ECO:0000256" key="1">
    <source>
        <dbReference type="SAM" id="Phobius"/>
    </source>
</evidence>
<name>A0A1I6PRK3_9PSEU</name>
<dbReference type="RefSeq" id="WP_093414048.1">
    <property type="nucleotide sequence ID" value="NZ_FOZX01000001.1"/>
</dbReference>
<dbReference type="Proteomes" id="UP000198852">
    <property type="component" value="Unassembled WGS sequence"/>
</dbReference>
<keyword evidence="1" id="KW-1133">Transmembrane helix</keyword>
<sequence length="62" mass="6366">MTDESTPHEGPDPVLLVAGAVALIITATVALDLSSFLQWILAGAAVVVGGVLLIASLRRRAE</sequence>
<evidence type="ECO:0000313" key="3">
    <source>
        <dbReference type="Proteomes" id="UP000198852"/>
    </source>
</evidence>
<dbReference type="EMBL" id="FOZX01000001">
    <property type="protein sequence ID" value="SFS42834.1"/>
    <property type="molecule type" value="Genomic_DNA"/>
</dbReference>